<name>A0ABW4D358_9LACO</name>
<evidence type="ECO:0000256" key="1">
    <source>
        <dbReference type="SAM" id="MobiDB-lite"/>
    </source>
</evidence>
<reference evidence="3" key="1">
    <citation type="journal article" date="2019" name="Int. J. Syst. Evol. Microbiol.">
        <title>The Global Catalogue of Microorganisms (GCM) 10K type strain sequencing project: providing services to taxonomists for standard genome sequencing and annotation.</title>
        <authorList>
            <consortium name="The Broad Institute Genomics Platform"/>
            <consortium name="The Broad Institute Genome Sequencing Center for Infectious Disease"/>
            <person name="Wu L."/>
            <person name="Ma J."/>
        </authorList>
    </citation>
    <scope>NUCLEOTIDE SEQUENCE [LARGE SCALE GENOMIC DNA]</scope>
    <source>
        <strain evidence="3">CCM 8979</strain>
    </source>
</reference>
<accession>A0ABW4D358</accession>
<organism evidence="2 3">
    <name type="scientific">Levilactobacillus lanxiensis</name>
    <dbReference type="NCBI Taxonomy" id="2799568"/>
    <lineage>
        <taxon>Bacteria</taxon>
        <taxon>Bacillati</taxon>
        <taxon>Bacillota</taxon>
        <taxon>Bacilli</taxon>
        <taxon>Lactobacillales</taxon>
        <taxon>Lactobacillaceae</taxon>
        <taxon>Levilactobacillus</taxon>
    </lineage>
</organism>
<keyword evidence="3" id="KW-1185">Reference proteome</keyword>
<dbReference type="Proteomes" id="UP001597189">
    <property type="component" value="Unassembled WGS sequence"/>
</dbReference>
<proteinExistence type="predicted"/>
<dbReference type="RefSeq" id="WP_203644498.1">
    <property type="nucleotide sequence ID" value="NZ_BOLN01000004.1"/>
</dbReference>
<evidence type="ECO:0000313" key="2">
    <source>
        <dbReference type="EMBL" id="MFD1455226.1"/>
    </source>
</evidence>
<dbReference type="EMBL" id="JBHTOD010000004">
    <property type="protein sequence ID" value="MFD1455226.1"/>
    <property type="molecule type" value="Genomic_DNA"/>
</dbReference>
<comment type="caution">
    <text evidence="2">The sequence shown here is derived from an EMBL/GenBank/DDBJ whole genome shotgun (WGS) entry which is preliminary data.</text>
</comment>
<evidence type="ECO:0000313" key="3">
    <source>
        <dbReference type="Proteomes" id="UP001597189"/>
    </source>
</evidence>
<feature type="region of interest" description="Disordered" evidence="1">
    <location>
        <begin position="20"/>
        <end position="50"/>
    </location>
</feature>
<protein>
    <submittedName>
        <fullName evidence="2">Uncharacterized protein</fullName>
    </submittedName>
</protein>
<gene>
    <name evidence="2" type="ORF">ACFQ44_05945</name>
</gene>
<sequence>MTENESENIKKMLAGEAYSHDGMTEYGGLPPMSPHPNVKPGSKMDSQKVKRHQELVKKFLESQKGK</sequence>